<name>A0AAN9RY38_PSOTE</name>
<evidence type="ECO:0000313" key="13">
    <source>
        <dbReference type="EMBL" id="KAK7385357.1"/>
    </source>
</evidence>
<dbReference type="GO" id="GO:0004674">
    <property type="term" value="F:protein serine/threonine kinase activity"/>
    <property type="evidence" value="ECO:0007669"/>
    <property type="project" value="UniProtKB-KW"/>
</dbReference>
<feature type="domain" description="Protein kinase" evidence="12">
    <location>
        <begin position="83"/>
        <end position="330"/>
    </location>
</feature>
<feature type="compositionally biased region" description="Polar residues" evidence="11">
    <location>
        <begin position="427"/>
        <end position="437"/>
    </location>
</feature>
<evidence type="ECO:0000256" key="8">
    <source>
        <dbReference type="ARBA" id="ARBA00058225"/>
    </source>
</evidence>
<evidence type="ECO:0000256" key="9">
    <source>
        <dbReference type="PROSITE-ProRule" id="PRU10141"/>
    </source>
</evidence>
<evidence type="ECO:0000259" key="12">
    <source>
        <dbReference type="PROSITE" id="PS50011"/>
    </source>
</evidence>
<dbReference type="SMART" id="SM00220">
    <property type="entry name" value="S_TKc"/>
    <property type="match status" value="1"/>
</dbReference>
<evidence type="ECO:0000256" key="3">
    <source>
        <dbReference type="ARBA" id="ARBA00022527"/>
    </source>
</evidence>
<comment type="function">
    <text evidence="8">CIPK serine-threonine protein kinases interact with CBL proteins. Binding of a CBL protein to the regulatory NAF domain of CIPK protein lead to the activation of the kinase in a calcium-dependent manner.</text>
</comment>
<gene>
    <name evidence="13" type="ORF">VNO78_31073</name>
</gene>
<proteinExistence type="inferred from homology"/>
<keyword evidence="4" id="KW-0808">Transferase</keyword>
<dbReference type="InterPro" id="IPR008271">
    <property type="entry name" value="Ser/Thr_kinase_AS"/>
</dbReference>
<reference evidence="13 14" key="1">
    <citation type="submission" date="2024-01" db="EMBL/GenBank/DDBJ databases">
        <title>The genomes of 5 underutilized Papilionoideae crops provide insights into root nodulation and disease resistanc.</title>
        <authorList>
            <person name="Jiang F."/>
        </authorList>
    </citation>
    <scope>NUCLEOTIDE SEQUENCE [LARGE SCALE GENOMIC DNA]</scope>
    <source>
        <strain evidence="13">DUOXIRENSHENG_FW03</strain>
        <tissue evidence="13">Leaves</tissue>
    </source>
</reference>
<evidence type="ECO:0000313" key="14">
    <source>
        <dbReference type="Proteomes" id="UP001386955"/>
    </source>
</evidence>
<comment type="similarity">
    <text evidence="2">Belongs to the protein kinase superfamily. CAMK Ser/Thr protein kinase family. SNF1 subfamily.</text>
</comment>
<dbReference type="PROSITE" id="PS00108">
    <property type="entry name" value="PROTEIN_KINASE_ST"/>
    <property type="match status" value="1"/>
</dbReference>
<dbReference type="InterPro" id="IPR050205">
    <property type="entry name" value="CDPK_Ser/Thr_kinases"/>
</dbReference>
<dbReference type="FunFam" id="1.10.510.10:FF:000571">
    <property type="entry name" value="Maternal embryonic leucine zipper kinase"/>
    <property type="match status" value="1"/>
</dbReference>
<keyword evidence="7 9" id="KW-0067">ATP-binding</keyword>
<protein>
    <recommendedName>
        <fullName evidence="12">Protein kinase domain-containing protein</fullName>
    </recommendedName>
</protein>
<comment type="similarity">
    <text evidence="1">Belongs to the protein kinase superfamily. CAMK Ser/Thr protein kinase family. CaMK subfamily.</text>
</comment>
<evidence type="ECO:0000256" key="6">
    <source>
        <dbReference type="ARBA" id="ARBA00022777"/>
    </source>
</evidence>
<feature type="region of interest" description="Disordered" evidence="11">
    <location>
        <begin position="422"/>
        <end position="443"/>
    </location>
</feature>
<evidence type="ECO:0000256" key="10">
    <source>
        <dbReference type="RuleBase" id="RU000304"/>
    </source>
</evidence>
<dbReference type="CDD" id="cd05117">
    <property type="entry name" value="STKc_CAMK"/>
    <property type="match status" value="1"/>
</dbReference>
<dbReference type="PROSITE" id="PS50011">
    <property type="entry name" value="PROTEIN_KINASE_DOM"/>
    <property type="match status" value="1"/>
</dbReference>
<dbReference type="Proteomes" id="UP001386955">
    <property type="component" value="Unassembled WGS sequence"/>
</dbReference>
<feature type="binding site" evidence="9">
    <location>
        <position position="112"/>
    </location>
    <ligand>
        <name>ATP</name>
        <dbReference type="ChEBI" id="CHEBI:30616"/>
    </ligand>
</feature>
<keyword evidence="3 10" id="KW-0723">Serine/threonine-protein kinase</keyword>
<organism evidence="13 14">
    <name type="scientific">Psophocarpus tetragonolobus</name>
    <name type="common">Winged bean</name>
    <name type="synonym">Dolichos tetragonolobus</name>
    <dbReference type="NCBI Taxonomy" id="3891"/>
    <lineage>
        <taxon>Eukaryota</taxon>
        <taxon>Viridiplantae</taxon>
        <taxon>Streptophyta</taxon>
        <taxon>Embryophyta</taxon>
        <taxon>Tracheophyta</taxon>
        <taxon>Spermatophyta</taxon>
        <taxon>Magnoliopsida</taxon>
        <taxon>eudicotyledons</taxon>
        <taxon>Gunneridae</taxon>
        <taxon>Pentapetalae</taxon>
        <taxon>rosids</taxon>
        <taxon>fabids</taxon>
        <taxon>Fabales</taxon>
        <taxon>Fabaceae</taxon>
        <taxon>Papilionoideae</taxon>
        <taxon>50 kb inversion clade</taxon>
        <taxon>NPAAA clade</taxon>
        <taxon>indigoferoid/millettioid clade</taxon>
        <taxon>Phaseoleae</taxon>
        <taxon>Psophocarpus</taxon>
    </lineage>
</organism>
<dbReference type="InterPro" id="IPR011009">
    <property type="entry name" value="Kinase-like_dom_sf"/>
</dbReference>
<keyword evidence="5 9" id="KW-0547">Nucleotide-binding</keyword>
<evidence type="ECO:0000256" key="7">
    <source>
        <dbReference type="ARBA" id="ARBA00022840"/>
    </source>
</evidence>
<evidence type="ECO:0000256" key="5">
    <source>
        <dbReference type="ARBA" id="ARBA00022741"/>
    </source>
</evidence>
<comment type="caution">
    <text evidence="13">The sequence shown here is derived from an EMBL/GenBank/DDBJ whole genome shotgun (WGS) entry which is preliminary data.</text>
</comment>
<dbReference type="InterPro" id="IPR017441">
    <property type="entry name" value="Protein_kinase_ATP_BS"/>
</dbReference>
<dbReference type="SUPFAM" id="SSF56112">
    <property type="entry name" value="Protein kinase-like (PK-like)"/>
    <property type="match status" value="1"/>
</dbReference>
<accession>A0AAN9RY38</accession>
<evidence type="ECO:0000256" key="11">
    <source>
        <dbReference type="SAM" id="MobiDB-lite"/>
    </source>
</evidence>
<evidence type="ECO:0000256" key="4">
    <source>
        <dbReference type="ARBA" id="ARBA00022679"/>
    </source>
</evidence>
<dbReference type="Gene3D" id="1.10.510.10">
    <property type="entry name" value="Transferase(Phosphotransferase) domain 1"/>
    <property type="match status" value="1"/>
</dbReference>
<keyword evidence="6" id="KW-0418">Kinase</keyword>
<dbReference type="Gene3D" id="3.30.200.20">
    <property type="entry name" value="Phosphorylase Kinase, domain 1"/>
    <property type="match status" value="1"/>
</dbReference>
<dbReference type="PANTHER" id="PTHR24349">
    <property type="entry name" value="SERINE/THREONINE-PROTEIN KINASE"/>
    <property type="match status" value="1"/>
</dbReference>
<evidence type="ECO:0000256" key="1">
    <source>
        <dbReference type="ARBA" id="ARBA00005354"/>
    </source>
</evidence>
<dbReference type="EMBL" id="JAYMYS010000008">
    <property type="protein sequence ID" value="KAK7385357.1"/>
    <property type="molecule type" value="Genomic_DNA"/>
</dbReference>
<keyword evidence="14" id="KW-1185">Reference proteome</keyword>
<sequence length="443" mass="48535">MRSMKKKRKGSERLNLPEISRSHCSLERRSRLNKRCREYGVATVPPRSASFLVTPPRGLKRKIGCIEKATQMGRSVRIGDDYVTGGIKIGQGKFGSVSVCRARAGGAEYACKTLKKGDETVHREVEIMQHVSGHPGVVNLEAVYDDAECWHLVMELCSGGRLVDRMRNGPCSEHVAAGILKEVMLVVKYCHHMGVVHRDIKPENILLTGSGKLKLADFGLAIRISEGQSLTGIAGSPAYVAPEVLLGRYSEKVDIWSSGVLLHALLVGSLPFKGDSPEAVFEEVKNVKLDFQTGAWESISKPARDLVGRMLTRDISARITADEVLSHPWILFYTEQTLKMLPVKSKLKLQHAAACHKFVSAPESGLGGIRIDDGSLEDSSPFSSSSGSCNSEYNDDCVWIDALATAVSRVRISETNKRTKLWGPTSPIDQRGSSNMKSLCKAF</sequence>
<dbReference type="InterPro" id="IPR000719">
    <property type="entry name" value="Prot_kinase_dom"/>
</dbReference>
<dbReference type="Pfam" id="PF00069">
    <property type="entry name" value="Pkinase"/>
    <property type="match status" value="1"/>
</dbReference>
<dbReference type="GO" id="GO:0005524">
    <property type="term" value="F:ATP binding"/>
    <property type="evidence" value="ECO:0007669"/>
    <property type="project" value="UniProtKB-UniRule"/>
</dbReference>
<dbReference type="AlphaFoldDB" id="A0AAN9RY38"/>
<evidence type="ECO:0000256" key="2">
    <source>
        <dbReference type="ARBA" id="ARBA00006234"/>
    </source>
</evidence>
<dbReference type="PROSITE" id="PS00107">
    <property type="entry name" value="PROTEIN_KINASE_ATP"/>
    <property type="match status" value="1"/>
</dbReference>